<name>A0ABU0EIV7_9CELL</name>
<proteinExistence type="predicted"/>
<dbReference type="RefSeq" id="WP_307494021.1">
    <property type="nucleotide sequence ID" value="NZ_JAUSVB010000005.1"/>
</dbReference>
<sequence length="314" mass="31325">MTEQGVVGTRWLLRALLVVCAGLLLTVLGFSTSAHAADDAPGQGDAATTEPSTPVDDPVPAADDPDAPVVATTMLATVPVVDETEPVGSVPEVLEPAESLPEVLSAPEVPSDLPPEVDAPATPLPVVVDVRAAEVVGTLTPSSAPALDALRPPAPLLSTSPRARAVEHRPMTPAAADTSAPAVPVPAAVVAQTPCPIVAAPVVATARPTSPWSRGVDGGNRPQPDDLPPVVVAPPSVEHVRSGPSRGDDPVPADGPAALLPPAGSAGSSHGRAGADGDLPAEVDPPQLRVLSSRAGPCPTTAPAPQDEILDSPA</sequence>
<feature type="region of interest" description="Disordered" evidence="1">
    <location>
        <begin position="36"/>
        <end position="66"/>
    </location>
</feature>
<protein>
    <submittedName>
        <fullName evidence="3">Uncharacterized protein</fullName>
    </submittedName>
</protein>
<evidence type="ECO:0000313" key="3">
    <source>
        <dbReference type="EMBL" id="MDQ0375214.1"/>
    </source>
</evidence>
<comment type="caution">
    <text evidence="3">The sequence shown here is derived from an EMBL/GenBank/DDBJ whole genome shotgun (WGS) entry which is preliminary data.</text>
</comment>
<feature type="compositionally biased region" description="Low complexity" evidence="1">
    <location>
        <begin position="250"/>
        <end position="272"/>
    </location>
</feature>
<evidence type="ECO:0000256" key="2">
    <source>
        <dbReference type="SAM" id="SignalP"/>
    </source>
</evidence>
<reference evidence="3 4" key="1">
    <citation type="submission" date="2023-07" db="EMBL/GenBank/DDBJ databases">
        <title>Sorghum-associated microbial communities from plants grown in Nebraska, USA.</title>
        <authorList>
            <person name="Schachtman D."/>
        </authorList>
    </citation>
    <scope>NUCLEOTIDE SEQUENCE [LARGE SCALE GENOMIC DNA]</scope>
    <source>
        <strain evidence="3 4">BE332</strain>
    </source>
</reference>
<gene>
    <name evidence="3" type="ORF">J2X26_003544</name>
</gene>
<evidence type="ECO:0000313" key="4">
    <source>
        <dbReference type="Proteomes" id="UP001239626"/>
    </source>
</evidence>
<feature type="signal peptide" evidence="2">
    <location>
        <begin position="1"/>
        <end position="36"/>
    </location>
</feature>
<dbReference type="EMBL" id="JAUSVB010000005">
    <property type="protein sequence ID" value="MDQ0375214.1"/>
    <property type="molecule type" value="Genomic_DNA"/>
</dbReference>
<organism evidence="3 4">
    <name type="scientific">Cellulomonas humilata</name>
    <dbReference type="NCBI Taxonomy" id="144055"/>
    <lineage>
        <taxon>Bacteria</taxon>
        <taxon>Bacillati</taxon>
        <taxon>Actinomycetota</taxon>
        <taxon>Actinomycetes</taxon>
        <taxon>Micrococcales</taxon>
        <taxon>Cellulomonadaceae</taxon>
        <taxon>Cellulomonas</taxon>
    </lineage>
</organism>
<accession>A0ABU0EIV7</accession>
<keyword evidence="2" id="KW-0732">Signal</keyword>
<evidence type="ECO:0000256" key="1">
    <source>
        <dbReference type="SAM" id="MobiDB-lite"/>
    </source>
</evidence>
<feature type="compositionally biased region" description="Low complexity" evidence="1">
    <location>
        <begin position="54"/>
        <end position="66"/>
    </location>
</feature>
<keyword evidence="4" id="KW-1185">Reference proteome</keyword>
<dbReference type="Proteomes" id="UP001239626">
    <property type="component" value="Unassembled WGS sequence"/>
</dbReference>
<feature type="compositionally biased region" description="Basic and acidic residues" evidence="1">
    <location>
        <begin position="238"/>
        <end position="249"/>
    </location>
</feature>
<feature type="compositionally biased region" description="Low complexity" evidence="1">
    <location>
        <begin position="228"/>
        <end position="237"/>
    </location>
</feature>
<feature type="region of interest" description="Disordered" evidence="1">
    <location>
        <begin position="207"/>
        <end position="314"/>
    </location>
</feature>
<feature type="chain" id="PRO_5046628084" evidence="2">
    <location>
        <begin position="37"/>
        <end position="314"/>
    </location>
</feature>